<dbReference type="Proteomes" id="UP000076004">
    <property type="component" value="Unassembled WGS sequence"/>
</dbReference>
<evidence type="ECO:0000259" key="2">
    <source>
        <dbReference type="Pfam" id="PF05424"/>
    </source>
</evidence>
<dbReference type="GeneID" id="29774108"/>
<dbReference type="SUPFAM" id="SSF140924">
    <property type="entry name" value="Duffy binding domain-like"/>
    <property type="match status" value="1"/>
</dbReference>
<reference evidence="4 5" key="2">
    <citation type="journal article" date="2016" name="Nat. Commun.">
        <title>Genomes of cryptic chimpanzee Plasmodium species reveal key evolutionary events leading to human malaria.</title>
        <authorList>
            <person name="Sundararaman S.A."/>
            <person name="Plenderleith L.J."/>
            <person name="Liu W."/>
            <person name="Loy D.E."/>
            <person name="Learn G.H."/>
            <person name="Li Y."/>
            <person name="Shaw K.S."/>
            <person name="Ayouba A."/>
            <person name="Peeters M."/>
            <person name="Speede S."/>
            <person name="Shaw G.M."/>
            <person name="Bushman F.D."/>
            <person name="Brisson D."/>
            <person name="Rayner J.C."/>
            <person name="Sharp P.M."/>
            <person name="Hahn B.H."/>
        </authorList>
    </citation>
    <scope>NUCLEOTIDE SEQUENCE [LARGE SCALE GENOMIC DNA]</scope>
    <source>
        <strain evidence="4 5">SY75</strain>
    </source>
</reference>
<gene>
    <name evidence="4" type="ORF">PGSY75_0037900</name>
</gene>
<feature type="non-terminal residue" evidence="3">
    <location>
        <position position="1"/>
    </location>
</feature>
<name>A0A0P0HG95_9APIC</name>
<dbReference type="Gene3D" id="1.20.58.830">
    <property type="match status" value="1"/>
</dbReference>
<dbReference type="VEuPathDB" id="PlasmoDB:PGSY75_0037900"/>
<dbReference type="VEuPathDB" id="PlasmoDB:PGABG01_0400700"/>
<dbReference type="InterPro" id="IPR042202">
    <property type="entry name" value="Duffy-ag-bd_sf"/>
</dbReference>
<accession>A0A0P0HG95</accession>
<dbReference type="AlphaFoldDB" id="A0A0P0HG95"/>
<evidence type="ECO:0000313" key="4">
    <source>
        <dbReference type="EMBL" id="KYN93027.1"/>
    </source>
</evidence>
<dbReference type="Pfam" id="PF05424">
    <property type="entry name" value="Duffy_binding"/>
    <property type="match status" value="1"/>
</dbReference>
<dbReference type="GO" id="GO:0046789">
    <property type="term" value="F:host cell surface receptor binding"/>
    <property type="evidence" value="ECO:0007669"/>
    <property type="project" value="InterPro"/>
</dbReference>
<sequence>DKSGDVTTWRTHLLKTGTNGKQLEGVYAPPRRQKLCLANLYPINFGNNADITSKKNTLLNRLQIVAEREAYFLWKHYHKNGKDDTESHNRACCAIRNSFYDIGDIVKGTDLWDDPSKIYIDETLKNIFEDEEKQRTKKTIYPNPILYLRKQWWEYSETGKPTTKDKIWDSMQCGVKNAITNLKGETNQVGDDRLPQCIQDIKNKRNVYSVATPQFMRWLEEWTQQFCEKYDEHMKELESKCGSSGGNNHDCNSGKNECKDACTKYNDWITSKKKEWVGMSQYYGTIFLRKSSYESPDGTDYDAITQPTAIKYLNQKCNKEIDGTDNCCHCQKLGIDRTSLTGRNDAPLEHMDKVVNKTDDKYKKYMPQCTKCYIQHIKDQISDIEKKLNIEKTKEEKKGGKKHDFDCGKNGSDDKLCDKLTDGGKDEEAETLKVPIDPDDNDSNKNKETGGMNCGGIPSKESDYIWKHKK</sequence>
<evidence type="ECO:0000313" key="3">
    <source>
        <dbReference type="EMBL" id="ALJ75540.1"/>
    </source>
</evidence>
<dbReference type="RefSeq" id="XP_018638720.1">
    <property type="nucleotide sequence ID" value="XM_018783498.1"/>
</dbReference>
<evidence type="ECO:0000313" key="5">
    <source>
        <dbReference type="Proteomes" id="UP000076004"/>
    </source>
</evidence>
<dbReference type="GO" id="GO:0016020">
    <property type="term" value="C:membrane"/>
    <property type="evidence" value="ECO:0007669"/>
    <property type="project" value="InterPro"/>
</dbReference>
<dbReference type="Gene3D" id="1.20.1310.20">
    <property type="entry name" value="Duffy-antigen binding domain"/>
    <property type="match status" value="1"/>
</dbReference>
<organism evidence="3">
    <name type="scientific">Plasmodium gaboni</name>
    <dbReference type="NCBI Taxonomy" id="647221"/>
    <lineage>
        <taxon>Eukaryota</taxon>
        <taxon>Sar</taxon>
        <taxon>Alveolata</taxon>
        <taxon>Apicomplexa</taxon>
        <taxon>Aconoidasida</taxon>
        <taxon>Haemosporida</taxon>
        <taxon>Plasmodiidae</taxon>
        <taxon>Plasmodium</taxon>
        <taxon>Plasmodium (Laverania)</taxon>
    </lineage>
</organism>
<feature type="compositionally biased region" description="Basic and acidic residues" evidence="1">
    <location>
        <begin position="460"/>
        <end position="470"/>
    </location>
</feature>
<dbReference type="EMBL" id="LVLB01000377">
    <property type="protein sequence ID" value="KYN93027.1"/>
    <property type="molecule type" value="Genomic_DNA"/>
</dbReference>
<feature type="domain" description="Duffy-antigen binding" evidence="2">
    <location>
        <begin position="25"/>
        <end position="209"/>
    </location>
</feature>
<feature type="region of interest" description="Disordered" evidence="1">
    <location>
        <begin position="399"/>
        <end position="470"/>
    </location>
</feature>
<feature type="non-terminal residue" evidence="3">
    <location>
        <position position="470"/>
    </location>
</feature>
<feature type="compositionally biased region" description="Basic and acidic residues" evidence="1">
    <location>
        <begin position="399"/>
        <end position="426"/>
    </location>
</feature>
<dbReference type="InterPro" id="IPR008602">
    <property type="entry name" value="Duffy-antigen-binding"/>
</dbReference>
<evidence type="ECO:0000256" key="1">
    <source>
        <dbReference type="SAM" id="MobiDB-lite"/>
    </source>
</evidence>
<dbReference type="KEGG" id="pgab:PGSY75_0037900"/>
<proteinExistence type="predicted"/>
<protein>
    <submittedName>
        <fullName evidence="3 4">EMP1-like protein</fullName>
    </submittedName>
</protein>
<reference evidence="3" key="1">
    <citation type="journal article" date="2015" name="Nat. Commun.">
        <title>Ape parasite origins of human malaria virulence genes.</title>
        <authorList>
            <person name="Larremore D.B."/>
            <person name="Sundararaman S.A."/>
            <person name="Liu W."/>
            <person name="Proto W.R."/>
            <person name="Clauset A."/>
            <person name="Loy D.E."/>
            <person name="Speede S."/>
            <person name="Plenderleith L.J."/>
            <person name="Sharp P.M."/>
            <person name="Hahn B.H."/>
            <person name="Rayner J.C."/>
            <person name="Buckee C.O."/>
        </authorList>
    </citation>
    <scope>NUCLEOTIDE SEQUENCE</scope>
    <source>
        <strain evidence="3">SY75pte</strain>
    </source>
</reference>
<dbReference type="EMBL" id="KP879221">
    <property type="protein sequence ID" value="ALJ75540.1"/>
    <property type="molecule type" value="Genomic_DNA"/>
</dbReference>